<dbReference type="NCBIfam" id="TIGR00912">
    <property type="entry name" value="2A0309"/>
    <property type="match status" value="1"/>
</dbReference>
<evidence type="ECO:0000256" key="5">
    <source>
        <dbReference type="ARBA" id="ARBA00022692"/>
    </source>
</evidence>
<keyword evidence="5 8" id="KW-0812">Transmembrane</keyword>
<organism evidence="9 10">
    <name type="scientific">Psychrobacillus lasiicapitis</name>
    <dbReference type="NCBI Taxonomy" id="1636719"/>
    <lineage>
        <taxon>Bacteria</taxon>
        <taxon>Bacillati</taxon>
        <taxon>Bacillota</taxon>
        <taxon>Bacilli</taxon>
        <taxon>Bacillales</taxon>
        <taxon>Bacillaceae</taxon>
        <taxon>Psychrobacillus</taxon>
    </lineage>
</organism>
<evidence type="ECO:0000313" key="9">
    <source>
        <dbReference type="EMBL" id="TQR09756.1"/>
    </source>
</evidence>
<feature type="transmembrane region" description="Helical" evidence="8">
    <location>
        <begin position="301"/>
        <end position="320"/>
    </location>
</feature>
<dbReference type="Pfam" id="PF03845">
    <property type="entry name" value="Spore_permease"/>
    <property type="match status" value="1"/>
</dbReference>
<comment type="subcellular location">
    <subcellularLocation>
        <location evidence="1">Membrane</location>
        <topology evidence="1">Multi-pass membrane protein</topology>
    </subcellularLocation>
</comment>
<evidence type="ECO:0000256" key="7">
    <source>
        <dbReference type="ARBA" id="ARBA00023136"/>
    </source>
</evidence>
<evidence type="ECO:0000256" key="8">
    <source>
        <dbReference type="SAM" id="Phobius"/>
    </source>
</evidence>
<feature type="transmembrane region" description="Helical" evidence="8">
    <location>
        <begin position="190"/>
        <end position="207"/>
    </location>
</feature>
<keyword evidence="4" id="KW-0309">Germination</keyword>
<dbReference type="GO" id="GO:0009847">
    <property type="term" value="P:spore germination"/>
    <property type="evidence" value="ECO:0007669"/>
    <property type="project" value="InterPro"/>
</dbReference>
<feature type="transmembrane region" description="Helical" evidence="8">
    <location>
        <begin position="142"/>
        <end position="164"/>
    </location>
</feature>
<keyword evidence="7 8" id="KW-0472">Membrane</keyword>
<dbReference type="AlphaFoldDB" id="A0A544SX42"/>
<proteinExistence type="inferred from homology"/>
<dbReference type="RefSeq" id="WP_142540397.1">
    <property type="nucleotide sequence ID" value="NZ_BMIE01000001.1"/>
</dbReference>
<dbReference type="Gene3D" id="1.20.1740.10">
    <property type="entry name" value="Amino acid/polyamine transporter I"/>
    <property type="match status" value="1"/>
</dbReference>
<evidence type="ECO:0000256" key="4">
    <source>
        <dbReference type="ARBA" id="ARBA00022544"/>
    </source>
</evidence>
<feature type="transmembrane region" description="Helical" evidence="8">
    <location>
        <begin position="42"/>
        <end position="62"/>
    </location>
</feature>
<keyword evidence="3" id="KW-0813">Transport</keyword>
<dbReference type="OrthoDB" id="1931502at2"/>
<evidence type="ECO:0000256" key="2">
    <source>
        <dbReference type="ARBA" id="ARBA00007998"/>
    </source>
</evidence>
<evidence type="ECO:0000256" key="6">
    <source>
        <dbReference type="ARBA" id="ARBA00022989"/>
    </source>
</evidence>
<feature type="transmembrane region" description="Helical" evidence="8">
    <location>
        <begin position="268"/>
        <end position="289"/>
    </location>
</feature>
<name>A0A544SX42_9BACI</name>
<feature type="transmembrane region" description="Helical" evidence="8">
    <location>
        <begin position="115"/>
        <end position="135"/>
    </location>
</feature>
<gene>
    <name evidence="9" type="ORF">FG382_18600</name>
</gene>
<evidence type="ECO:0000256" key="1">
    <source>
        <dbReference type="ARBA" id="ARBA00004141"/>
    </source>
</evidence>
<feature type="transmembrane region" description="Helical" evidence="8">
    <location>
        <begin position="12"/>
        <end position="30"/>
    </location>
</feature>
<comment type="caution">
    <text evidence="9">The sequence shown here is derived from an EMBL/GenBank/DDBJ whole genome shotgun (WGS) entry which is preliminary data.</text>
</comment>
<dbReference type="GO" id="GO:0016020">
    <property type="term" value="C:membrane"/>
    <property type="evidence" value="ECO:0007669"/>
    <property type="project" value="UniProtKB-SubCell"/>
</dbReference>
<feature type="transmembrane region" description="Helical" evidence="8">
    <location>
        <begin position="332"/>
        <end position="352"/>
    </location>
</feature>
<dbReference type="Proteomes" id="UP000317316">
    <property type="component" value="Unassembled WGS sequence"/>
</dbReference>
<evidence type="ECO:0000256" key="3">
    <source>
        <dbReference type="ARBA" id="ARBA00022448"/>
    </source>
</evidence>
<reference evidence="9 10" key="1">
    <citation type="submission" date="2019-05" db="EMBL/GenBank/DDBJ databases">
        <title>Psychrobacillus vulpis sp. nov., a new species isolated from feces of a red fox that inhabits in The Tablas de Daimiel Natural Park, Albacete, Spain.</title>
        <authorList>
            <person name="Rodriguez M."/>
            <person name="Reina J.C."/>
            <person name="Bejar V."/>
            <person name="Llamas I."/>
        </authorList>
    </citation>
    <scope>NUCLEOTIDE SEQUENCE [LARGE SCALE GENOMIC DNA]</scope>
    <source>
        <strain evidence="9 10">NEAU-3TGS17</strain>
    </source>
</reference>
<protein>
    <submittedName>
        <fullName evidence="9">Spore gernimation protein</fullName>
    </submittedName>
</protein>
<accession>A0A544SX42</accession>
<dbReference type="EMBL" id="VDGH01000012">
    <property type="protein sequence ID" value="TQR09756.1"/>
    <property type="molecule type" value="Genomic_DNA"/>
</dbReference>
<feature type="transmembrane region" description="Helical" evidence="8">
    <location>
        <begin position="219"/>
        <end position="239"/>
    </location>
</feature>
<dbReference type="InterPro" id="IPR004761">
    <property type="entry name" value="Spore_GerAB"/>
</dbReference>
<keyword evidence="10" id="KW-1185">Reference proteome</keyword>
<comment type="similarity">
    <text evidence="2">Belongs to the amino acid-polyamine-organocation (APC) superfamily. Spore germination protein (SGP) (TC 2.A.3.9) family.</text>
</comment>
<dbReference type="PANTHER" id="PTHR34975:SF2">
    <property type="entry name" value="SPORE GERMINATION PROTEIN A2"/>
    <property type="match status" value="1"/>
</dbReference>
<feature type="transmembrane region" description="Helical" evidence="8">
    <location>
        <begin position="82"/>
        <end position="103"/>
    </location>
</feature>
<evidence type="ECO:0000313" key="10">
    <source>
        <dbReference type="Proteomes" id="UP000317316"/>
    </source>
</evidence>
<sequence>MNVDKRKQLNGYHVVFLIQNIMIGTGMLSLPQDLSSMGYSLALYPLLFGVVASLNLWPMIWICSQYKNENIFGINEKLLGKWIGKSFNLFIVVHLTFFIAGIIDDYMNLIQTTALPEQSTTIPILFFLVVAIYIVNGGIKSIARFCMMAFFLTLPLLYFLRWAIEKGDLSHLLPLFNFNKSEAFEAFRKGYLSILGYELIMVYFPYIANQKKAYKHALIGVWISIILCFVVTTVSVMYYSEWQLEHVTYSVLHLFKAGELTYIERIDIIGITIWVFLVLTTITGYLWCAKKGIDSFRSKKKISHVYVITIAIYIILSMPFSKEVKEKIFEAAFQTSYLMLCWPIFLIVVHLLRKKQVQS</sequence>
<dbReference type="PANTHER" id="PTHR34975">
    <property type="entry name" value="SPORE GERMINATION PROTEIN A2"/>
    <property type="match status" value="1"/>
</dbReference>
<keyword evidence="6 8" id="KW-1133">Transmembrane helix</keyword>